<evidence type="ECO:0000313" key="2">
    <source>
        <dbReference type="Proteomes" id="UP001610432"/>
    </source>
</evidence>
<keyword evidence="2" id="KW-1185">Reference proteome</keyword>
<comment type="caution">
    <text evidence="1">The sequence shown here is derived from an EMBL/GenBank/DDBJ whole genome shotgun (WGS) entry which is preliminary data.</text>
</comment>
<dbReference type="RefSeq" id="XP_070885793.1">
    <property type="nucleotide sequence ID" value="XM_071024378.1"/>
</dbReference>
<name>A0ABR4LQI2_9EURO</name>
<sequence>MHLTSQICSPTVLLPTPLAQELDWIWSFLCETCGGSDDSLWRPGLPRKAFHPHFITLSVLLAHAATLRSLEPPHTRKLTSNNLSNFTEPTPSNLHRTRAISRLRVTTPFPNPLNEPFTQRVDSIRNPTLCHQISLSSYSSSLFLRSPPASRWQPSWTDLYPI</sequence>
<organism evidence="1 2">
    <name type="scientific">Aspergillus lucknowensis</name>
    <dbReference type="NCBI Taxonomy" id="176173"/>
    <lineage>
        <taxon>Eukaryota</taxon>
        <taxon>Fungi</taxon>
        <taxon>Dikarya</taxon>
        <taxon>Ascomycota</taxon>
        <taxon>Pezizomycotina</taxon>
        <taxon>Eurotiomycetes</taxon>
        <taxon>Eurotiomycetidae</taxon>
        <taxon>Eurotiales</taxon>
        <taxon>Aspergillaceae</taxon>
        <taxon>Aspergillus</taxon>
        <taxon>Aspergillus subgen. Nidulantes</taxon>
    </lineage>
</organism>
<reference evidence="1 2" key="1">
    <citation type="submission" date="2024-07" db="EMBL/GenBank/DDBJ databases">
        <title>Section-level genome sequencing and comparative genomics of Aspergillus sections Usti and Cavernicolus.</title>
        <authorList>
            <consortium name="Lawrence Berkeley National Laboratory"/>
            <person name="Nybo J.L."/>
            <person name="Vesth T.C."/>
            <person name="Theobald S."/>
            <person name="Frisvad J.C."/>
            <person name="Larsen T.O."/>
            <person name="Kjaerboelling I."/>
            <person name="Rothschild-Mancinelli K."/>
            <person name="Lyhne E.K."/>
            <person name="Kogle M.E."/>
            <person name="Barry K."/>
            <person name="Clum A."/>
            <person name="Na H."/>
            <person name="Ledsgaard L."/>
            <person name="Lin J."/>
            <person name="Lipzen A."/>
            <person name="Kuo A."/>
            <person name="Riley R."/>
            <person name="Mondo S."/>
            <person name="Labutti K."/>
            <person name="Haridas S."/>
            <person name="Pangalinan J."/>
            <person name="Salamov A.A."/>
            <person name="Simmons B.A."/>
            <person name="Magnuson J.K."/>
            <person name="Chen J."/>
            <person name="Drula E."/>
            <person name="Henrissat B."/>
            <person name="Wiebenga A."/>
            <person name="Lubbers R.J."/>
            <person name="Gomes A.C."/>
            <person name="Macurrencykelacurrency M.R."/>
            <person name="Stajich J."/>
            <person name="Grigoriev I.V."/>
            <person name="Mortensen U.H."/>
            <person name="De Vries R.P."/>
            <person name="Baker S.E."/>
            <person name="Andersen M.R."/>
        </authorList>
    </citation>
    <scope>NUCLEOTIDE SEQUENCE [LARGE SCALE GENOMIC DNA]</scope>
    <source>
        <strain evidence="1 2">CBS 449.75</strain>
    </source>
</reference>
<dbReference type="EMBL" id="JBFXLQ010000022">
    <property type="protein sequence ID" value="KAL2866814.1"/>
    <property type="molecule type" value="Genomic_DNA"/>
</dbReference>
<gene>
    <name evidence="1" type="ORF">BJX67DRAFT_116495</name>
</gene>
<dbReference type="GeneID" id="98139450"/>
<proteinExistence type="predicted"/>
<dbReference type="Proteomes" id="UP001610432">
    <property type="component" value="Unassembled WGS sequence"/>
</dbReference>
<evidence type="ECO:0000313" key="1">
    <source>
        <dbReference type="EMBL" id="KAL2866814.1"/>
    </source>
</evidence>
<accession>A0ABR4LQI2</accession>
<protein>
    <submittedName>
        <fullName evidence="1">Uncharacterized protein</fullName>
    </submittedName>
</protein>